<dbReference type="PANTHER" id="PTHR45774">
    <property type="entry name" value="BTB/POZ DOMAIN-CONTAINING"/>
    <property type="match status" value="1"/>
</dbReference>
<feature type="region of interest" description="Disordered" evidence="3">
    <location>
        <begin position="304"/>
        <end position="331"/>
    </location>
</feature>
<dbReference type="GO" id="GO:0005829">
    <property type="term" value="C:cytosol"/>
    <property type="evidence" value="ECO:0007669"/>
    <property type="project" value="TreeGrafter"/>
</dbReference>
<reference evidence="6" key="1">
    <citation type="submission" date="2022-11" db="UniProtKB">
        <authorList>
            <consortium name="WormBaseParasite"/>
        </authorList>
    </citation>
    <scope>IDENTIFICATION</scope>
</reference>
<dbReference type="Pfam" id="PF00651">
    <property type="entry name" value="BTB"/>
    <property type="match status" value="1"/>
</dbReference>
<feature type="compositionally biased region" description="Polar residues" evidence="3">
    <location>
        <begin position="127"/>
        <end position="145"/>
    </location>
</feature>
<dbReference type="Pfam" id="PF08005">
    <property type="entry name" value="PHR"/>
    <property type="match status" value="1"/>
</dbReference>
<dbReference type="Gene3D" id="2.60.120.820">
    <property type="entry name" value="PHR domain"/>
    <property type="match status" value="1"/>
</dbReference>
<dbReference type="Gene3D" id="3.30.710.10">
    <property type="entry name" value="Potassium Channel Kv1.1, Chain A"/>
    <property type="match status" value="1"/>
</dbReference>
<evidence type="ECO:0000256" key="3">
    <source>
        <dbReference type="SAM" id="MobiDB-lite"/>
    </source>
</evidence>
<feature type="domain" description="BTB" evidence="4">
    <location>
        <begin position="448"/>
        <end position="526"/>
    </location>
</feature>
<keyword evidence="5" id="KW-1185">Reference proteome</keyword>
<dbReference type="CDD" id="cd18281">
    <property type="entry name" value="BTB_POZ_BTBD1_2"/>
    <property type="match status" value="1"/>
</dbReference>
<dbReference type="GO" id="GO:0000932">
    <property type="term" value="C:P-body"/>
    <property type="evidence" value="ECO:0007669"/>
    <property type="project" value="UniProtKB-ARBA"/>
</dbReference>
<dbReference type="WBParaSite" id="PSAMB.scaffold2803size21180.g19267.t1">
    <property type="protein sequence ID" value="PSAMB.scaffold2803size21180.g19267.t1"/>
    <property type="gene ID" value="PSAMB.scaffold2803size21180.g19267"/>
</dbReference>
<evidence type="ECO:0000313" key="6">
    <source>
        <dbReference type="WBParaSite" id="PSAMB.scaffold2803size21180.g19267.t1"/>
    </source>
</evidence>
<evidence type="ECO:0000256" key="2">
    <source>
        <dbReference type="ARBA" id="ARBA00022490"/>
    </source>
</evidence>
<dbReference type="PROSITE" id="PS50097">
    <property type="entry name" value="BTB"/>
    <property type="match status" value="1"/>
</dbReference>
<organism evidence="5 6">
    <name type="scientific">Plectus sambesii</name>
    <dbReference type="NCBI Taxonomy" id="2011161"/>
    <lineage>
        <taxon>Eukaryota</taxon>
        <taxon>Metazoa</taxon>
        <taxon>Ecdysozoa</taxon>
        <taxon>Nematoda</taxon>
        <taxon>Chromadorea</taxon>
        <taxon>Plectida</taxon>
        <taxon>Plectina</taxon>
        <taxon>Plectoidea</taxon>
        <taxon>Plectidae</taxon>
        <taxon>Plectus</taxon>
    </lineage>
</organism>
<evidence type="ECO:0000256" key="1">
    <source>
        <dbReference type="ARBA" id="ARBA00004496"/>
    </source>
</evidence>
<feature type="region of interest" description="Disordered" evidence="3">
    <location>
        <begin position="194"/>
        <end position="237"/>
    </location>
</feature>
<dbReference type="InterPro" id="IPR012983">
    <property type="entry name" value="PHR"/>
</dbReference>
<dbReference type="GO" id="GO:0022008">
    <property type="term" value="P:neurogenesis"/>
    <property type="evidence" value="ECO:0007669"/>
    <property type="project" value="TreeGrafter"/>
</dbReference>
<dbReference type="Pfam" id="PF07707">
    <property type="entry name" value="BACK"/>
    <property type="match status" value="1"/>
</dbReference>
<dbReference type="Proteomes" id="UP000887566">
    <property type="component" value="Unplaced"/>
</dbReference>
<dbReference type="Gene3D" id="1.25.40.420">
    <property type="match status" value="1"/>
</dbReference>
<name>A0A914VY48_9BILA</name>
<feature type="compositionally biased region" description="Low complexity" evidence="3">
    <location>
        <begin position="13"/>
        <end position="67"/>
    </location>
</feature>
<protein>
    <submittedName>
        <fullName evidence="6">BTB domain-containing protein</fullName>
    </submittedName>
</protein>
<feature type="compositionally biased region" description="Basic residues" evidence="3">
    <location>
        <begin position="1"/>
        <end position="11"/>
    </location>
</feature>
<dbReference type="AlphaFoldDB" id="A0A914VY48"/>
<dbReference type="InterPro" id="IPR011333">
    <property type="entry name" value="SKP1/BTB/POZ_sf"/>
</dbReference>
<dbReference type="CDD" id="cd18487">
    <property type="entry name" value="BACK_BTBD1_like"/>
    <property type="match status" value="1"/>
</dbReference>
<feature type="compositionally biased region" description="Low complexity" evidence="3">
    <location>
        <begin position="194"/>
        <end position="207"/>
    </location>
</feature>
<dbReference type="PANTHER" id="PTHR45774:SF3">
    <property type="entry name" value="BTB (POZ) DOMAIN-CONTAINING 2B-RELATED"/>
    <property type="match status" value="1"/>
</dbReference>
<feature type="compositionally biased region" description="Acidic residues" evidence="3">
    <location>
        <begin position="304"/>
        <end position="314"/>
    </location>
</feature>
<feature type="compositionally biased region" description="Polar residues" evidence="3">
    <location>
        <begin position="70"/>
        <end position="84"/>
    </location>
</feature>
<dbReference type="FunFam" id="2.60.120.820:FF:000004">
    <property type="entry name" value="BTB/POZ domain-containing protein 2"/>
    <property type="match status" value="1"/>
</dbReference>
<dbReference type="SUPFAM" id="SSF54695">
    <property type="entry name" value="POZ domain"/>
    <property type="match status" value="1"/>
</dbReference>
<evidence type="ECO:0000259" key="4">
    <source>
        <dbReference type="PROSITE" id="PS50097"/>
    </source>
</evidence>
<dbReference type="InterPro" id="IPR011705">
    <property type="entry name" value="BACK"/>
</dbReference>
<feature type="region of interest" description="Disordered" evidence="3">
    <location>
        <begin position="1"/>
        <end position="145"/>
    </location>
</feature>
<proteinExistence type="predicted"/>
<dbReference type="FunFam" id="3.30.710.10:FF:000037">
    <property type="entry name" value="BTB (POZ) domain containing 1"/>
    <property type="match status" value="1"/>
</dbReference>
<feature type="compositionally biased region" description="Low complexity" evidence="3">
    <location>
        <begin position="85"/>
        <end position="103"/>
    </location>
</feature>
<accession>A0A914VY48</accession>
<dbReference type="InterPro" id="IPR038648">
    <property type="entry name" value="PHR_sf"/>
</dbReference>
<dbReference type="SMART" id="SM00225">
    <property type="entry name" value="BTB"/>
    <property type="match status" value="1"/>
</dbReference>
<dbReference type="InterPro" id="IPR000210">
    <property type="entry name" value="BTB/POZ_dom"/>
</dbReference>
<sequence length="866" mass="93347">MAPPSNRRRKPPTTTTASNTNTTNTISSSVSNSNPQQLQNASNSISQNQQQSAASVSSSVSSYQQAALMASNNSTPQSTLSIPNSGQTSGSTGAGGSSSSSHSPSRRRSTQPNMGRALQHHHQQQQSASVHDNLTSNNGSAATQQSFCSPAAATAMTLSANASTNLNRPSSPASDAMGGVLPASNSATVDYSSFDLSSSKSRQSSSSAHMRQQQRAENRSLDSTLDDEEKQSNPRSIRSHLAAAAAEDEEPLGFQMSHESPRAEKNFAHRSAIDLDHSEDEIDAAVNDPIGFDGDRHGDNDGCAEEIDDSDSELEGAVGGRRTSKRSRRGLNAAVGASGGLSSLMGSSANERQATLAAFGMDEDEIEQRISAMSINGAVPRCQEPPPAVAYHPLAVVNAHHQPPLHNAAAVARGVSGQHGLAPPMGWQATKHTLKERFSFMFCNEILADVHFIVGRGDQRQRIPAHKFVLSTGSAVFDAMFNGAMAAAGASNGAHNNDDIELPDVEPAAFLALLKFLYSDDVTIGPESVMTTLYTAKKYAVPSLENACVDFLKRNLSPDNAFMLLTQARLFDEPQLAALCLEMIDKHTAEALNAEGFTDIDLETLCAVLERDTLRIREAPLYQAVVRWSTEECHRHQLPVMPEHQRELLSRALSLIRFPLMTVEEFAQSAAQSGILTDRELVNLFLYFTVNPKPTVSFLDVPRCCVTGKEQVVNRFQRIEGRWGYSGTPDRIKFTVDRRIFVVGFGLYGSIHGPTEYQVTIQIIHCGTGKVLATNDTSFSCDGSSSTFRVVFKEPVEITPSVTYIASACLKGPDSHYGTKGLRRIVHQSPSSGCVTFQFTYAAGNNNGTSVEDGQIPEIIFYTKLS</sequence>
<dbReference type="SMART" id="SM00875">
    <property type="entry name" value="BACK"/>
    <property type="match status" value="1"/>
</dbReference>
<evidence type="ECO:0000313" key="5">
    <source>
        <dbReference type="Proteomes" id="UP000887566"/>
    </source>
</evidence>
<keyword evidence="2" id="KW-0963">Cytoplasm</keyword>
<dbReference type="FunFam" id="1.25.40.420:FF:000004">
    <property type="entry name" value="BTB/POZ domain-containing protein 2"/>
    <property type="match status" value="1"/>
</dbReference>
<comment type="subcellular location">
    <subcellularLocation>
        <location evidence="1">Cytoplasm</location>
    </subcellularLocation>
</comment>